<dbReference type="Gene3D" id="3.40.630.30">
    <property type="match status" value="1"/>
</dbReference>
<accession>A0ABV7VJ55</accession>
<keyword evidence="2 4" id="KW-0012">Acyltransferase</keyword>
<dbReference type="CDD" id="cd04301">
    <property type="entry name" value="NAT_SF"/>
    <property type="match status" value="1"/>
</dbReference>
<dbReference type="InterPro" id="IPR000182">
    <property type="entry name" value="GNAT_dom"/>
</dbReference>
<evidence type="ECO:0000313" key="5">
    <source>
        <dbReference type="Proteomes" id="UP001595711"/>
    </source>
</evidence>
<dbReference type="RefSeq" id="WP_379729071.1">
    <property type="nucleotide sequence ID" value="NZ_JBHRYJ010000004.1"/>
</dbReference>
<dbReference type="EC" id="2.3.1.-" evidence="4"/>
<evidence type="ECO:0000259" key="3">
    <source>
        <dbReference type="PROSITE" id="PS51186"/>
    </source>
</evidence>
<dbReference type="PANTHER" id="PTHR43877:SF2">
    <property type="entry name" value="AMINOALKYLPHOSPHONATE N-ACETYLTRANSFERASE-RELATED"/>
    <property type="match status" value="1"/>
</dbReference>
<reference evidence="5" key="1">
    <citation type="journal article" date="2019" name="Int. J. Syst. Evol. Microbiol.">
        <title>The Global Catalogue of Microorganisms (GCM) 10K type strain sequencing project: providing services to taxonomists for standard genome sequencing and annotation.</title>
        <authorList>
            <consortium name="The Broad Institute Genomics Platform"/>
            <consortium name="The Broad Institute Genome Sequencing Center for Infectious Disease"/>
            <person name="Wu L."/>
            <person name="Ma J."/>
        </authorList>
    </citation>
    <scope>NUCLEOTIDE SEQUENCE [LARGE SCALE GENOMIC DNA]</scope>
    <source>
        <strain evidence="5">KCTC 42182</strain>
    </source>
</reference>
<dbReference type="Pfam" id="PF00583">
    <property type="entry name" value="Acetyltransf_1"/>
    <property type="match status" value="1"/>
</dbReference>
<dbReference type="Proteomes" id="UP001595711">
    <property type="component" value="Unassembled WGS sequence"/>
</dbReference>
<proteinExistence type="predicted"/>
<comment type="caution">
    <text evidence="4">The sequence shown here is derived from an EMBL/GenBank/DDBJ whole genome shotgun (WGS) entry which is preliminary data.</text>
</comment>
<protein>
    <submittedName>
        <fullName evidence="4">GNAT family N-acetyltransferase</fullName>
        <ecNumber evidence="4">2.3.1.-</ecNumber>
    </submittedName>
</protein>
<dbReference type="GO" id="GO:0016746">
    <property type="term" value="F:acyltransferase activity"/>
    <property type="evidence" value="ECO:0007669"/>
    <property type="project" value="UniProtKB-KW"/>
</dbReference>
<gene>
    <name evidence="4" type="ORF">ACFOOQ_18355</name>
</gene>
<feature type="domain" description="N-acetyltransferase" evidence="3">
    <location>
        <begin position="9"/>
        <end position="155"/>
    </location>
</feature>
<dbReference type="EMBL" id="JBHRYJ010000004">
    <property type="protein sequence ID" value="MFC3677523.1"/>
    <property type="molecule type" value="Genomic_DNA"/>
</dbReference>
<evidence type="ECO:0000256" key="1">
    <source>
        <dbReference type="ARBA" id="ARBA00022679"/>
    </source>
</evidence>
<dbReference type="InterPro" id="IPR050832">
    <property type="entry name" value="Bact_Acetyltransf"/>
</dbReference>
<dbReference type="PROSITE" id="PS51186">
    <property type="entry name" value="GNAT"/>
    <property type="match status" value="1"/>
</dbReference>
<evidence type="ECO:0000256" key="2">
    <source>
        <dbReference type="ARBA" id="ARBA00023315"/>
    </source>
</evidence>
<dbReference type="InterPro" id="IPR016181">
    <property type="entry name" value="Acyl_CoA_acyltransferase"/>
</dbReference>
<sequence>MPPGRPARNTAEPAKAADLDALVALEERCFSGDRMSRRSYAAALANPRAVVLVARDAAGLLGAATLFFRADSPAARLYSIAVAPEARGHGLGAGLLRAVEAAARRHGAQALRLEVSAGNKSALALYRKSGYGVIGRVAGYYEDGSDAWRLEKRLPKPAPAGRRSSRRRAT</sequence>
<keyword evidence="5" id="KW-1185">Reference proteome</keyword>
<organism evidence="4 5">
    <name type="scientific">Ferrovibrio xuzhouensis</name>
    <dbReference type="NCBI Taxonomy" id="1576914"/>
    <lineage>
        <taxon>Bacteria</taxon>
        <taxon>Pseudomonadati</taxon>
        <taxon>Pseudomonadota</taxon>
        <taxon>Alphaproteobacteria</taxon>
        <taxon>Rhodospirillales</taxon>
        <taxon>Rhodospirillaceae</taxon>
        <taxon>Ferrovibrio</taxon>
    </lineage>
</organism>
<evidence type="ECO:0000313" key="4">
    <source>
        <dbReference type="EMBL" id="MFC3677523.1"/>
    </source>
</evidence>
<name>A0ABV7VJ55_9PROT</name>
<dbReference type="SUPFAM" id="SSF55729">
    <property type="entry name" value="Acyl-CoA N-acyltransferases (Nat)"/>
    <property type="match status" value="1"/>
</dbReference>
<dbReference type="PANTHER" id="PTHR43877">
    <property type="entry name" value="AMINOALKYLPHOSPHONATE N-ACETYLTRANSFERASE-RELATED-RELATED"/>
    <property type="match status" value="1"/>
</dbReference>
<keyword evidence="1 4" id="KW-0808">Transferase</keyword>